<keyword evidence="3" id="KW-1185">Reference proteome</keyword>
<feature type="signal peptide" evidence="1">
    <location>
        <begin position="1"/>
        <end position="37"/>
    </location>
</feature>
<dbReference type="AlphaFoldDB" id="A0A0M4ECR5"/>
<feature type="chain" id="PRO_5005793052" evidence="1">
    <location>
        <begin position="38"/>
        <end position="124"/>
    </location>
</feature>
<evidence type="ECO:0000256" key="1">
    <source>
        <dbReference type="SAM" id="SignalP"/>
    </source>
</evidence>
<protein>
    <submittedName>
        <fullName evidence="2">LSm7</fullName>
    </submittedName>
</protein>
<dbReference type="Proteomes" id="UP000494163">
    <property type="component" value="Chromosome 2L"/>
</dbReference>
<dbReference type="EMBL" id="CP012523">
    <property type="protein sequence ID" value="ALC39460.1"/>
    <property type="molecule type" value="Genomic_DNA"/>
</dbReference>
<evidence type="ECO:0000313" key="2">
    <source>
        <dbReference type="EMBL" id="ALC39460.1"/>
    </source>
</evidence>
<name>A0A0M4ECR5_DROBS</name>
<accession>A0A0M4ECR5</accession>
<organism evidence="2 3">
    <name type="scientific">Drosophila busckii</name>
    <name type="common">Fruit fly</name>
    <dbReference type="NCBI Taxonomy" id="30019"/>
    <lineage>
        <taxon>Eukaryota</taxon>
        <taxon>Metazoa</taxon>
        <taxon>Ecdysozoa</taxon>
        <taxon>Arthropoda</taxon>
        <taxon>Hexapoda</taxon>
        <taxon>Insecta</taxon>
        <taxon>Pterygota</taxon>
        <taxon>Neoptera</taxon>
        <taxon>Endopterygota</taxon>
        <taxon>Diptera</taxon>
        <taxon>Brachycera</taxon>
        <taxon>Muscomorpha</taxon>
        <taxon>Ephydroidea</taxon>
        <taxon>Drosophilidae</taxon>
        <taxon>Drosophila</taxon>
    </lineage>
</organism>
<proteinExistence type="predicted"/>
<reference evidence="2 3" key="1">
    <citation type="submission" date="2015-08" db="EMBL/GenBank/DDBJ databases">
        <title>Ancestral chromatin configuration constrains chromatin evolution on differentiating sex chromosomes in Drosophila.</title>
        <authorList>
            <person name="Zhou Q."/>
            <person name="Bachtrog D."/>
        </authorList>
    </citation>
    <scope>NUCLEOTIDE SEQUENCE [LARGE SCALE GENOMIC DNA]</scope>
    <source>
        <tissue evidence="2">Whole larvae</tissue>
    </source>
</reference>
<gene>
    <name evidence="2" type="ORF">Dbus_chr2Lg1545</name>
</gene>
<evidence type="ECO:0000313" key="3">
    <source>
        <dbReference type="Proteomes" id="UP000494163"/>
    </source>
</evidence>
<keyword evidence="1" id="KW-0732">Signal</keyword>
<sequence length="124" mass="15124">MVSMLSPPVSRKCGFLLCHSGSMLLLLLVMMMDHSCGCCRRGSCHCWEDRTRWHHMRCHHLHWIGRQRRHMLHHTHAVLAQHMWRHHVRRHHHWRRHRHGDCKSNNISTYFTHYTHTHNQLMPL</sequence>